<evidence type="ECO:0000313" key="1">
    <source>
        <dbReference type="EMBL" id="KON64806.1"/>
    </source>
</evidence>
<proteinExistence type="predicted"/>
<sequence length="195" mass="19387">MGVASAAMGAGGSLLGGVGSILGGISEASQDKYEARIAQQNANMAGRDADVALDQGDVAAQRAYQQGAQQLGAQRAQMAANGVTLNSGSALDVQNATAMTTGQNVAGIQYNADARAVDYRNQVANFDNEAAADKKAASSAIFGGAMGAAGSLIGGASQFADKWDDMKDSGALEGSGEDADISNAFAGSGVNISGW</sequence>
<organism evidence="1 2">
    <name type="scientific">Komagataeibacter europaeus</name>
    <name type="common">Gluconacetobacter europaeus</name>
    <dbReference type="NCBI Taxonomy" id="33995"/>
    <lineage>
        <taxon>Bacteria</taxon>
        <taxon>Pseudomonadati</taxon>
        <taxon>Pseudomonadota</taxon>
        <taxon>Alphaproteobacteria</taxon>
        <taxon>Acetobacterales</taxon>
        <taxon>Acetobacteraceae</taxon>
        <taxon>Komagataeibacter</taxon>
    </lineage>
</organism>
<accession>A0A0M0EIQ5</accession>
<gene>
    <name evidence="1" type="ORF">KOEU_17760</name>
</gene>
<dbReference type="EMBL" id="LHUQ01000007">
    <property type="protein sequence ID" value="KON64806.1"/>
    <property type="molecule type" value="Genomic_DNA"/>
</dbReference>
<dbReference type="AlphaFoldDB" id="A0A0M0EIQ5"/>
<reference evidence="1" key="1">
    <citation type="submission" date="2015-08" db="EMBL/GenBank/DDBJ databases">
        <title>Draft genome sequence of Komagataeibacter europaeus CECT 8546 a cellulose producer strain from vinegar produced by the traditional method.</title>
        <authorList>
            <person name="Poehlein A."/>
            <person name="Valera M.J."/>
            <person name="Haack F.S."/>
            <person name="Mas A."/>
            <person name="Daniel R."/>
            <person name="Streit W.R."/>
            <person name="Mateo E."/>
        </authorList>
    </citation>
    <scope>NUCLEOTIDE SEQUENCE [LARGE SCALE GENOMIC DNA]</scope>
    <source>
        <strain evidence="1">CECT 8546</strain>
    </source>
</reference>
<dbReference type="Proteomes" id="UP000037566">
    <property type="component" value="Unassembled WGS sequence"/>
</dbReference>
<comment type="caution">
    <text evidence="1">The sequence shown here is derived from an EMBL/GenBank/DDBJ whole genome shotgun (WGS) entry which is preliminary data.</text>
</comment>
<name>A0A0M0EIQ5_KOMEU</name>
<dbReference type="OrthoDB" id="7283786at2"/>
<dbReference type="PATRIC" id="fig|33995.3.peg.1964"/>
<keyword evidence="2" id="KW-1185">Reference proteome</keyword>
<dbReference type="STRING" id="33995.KOEU_17760"/>
<protein>
    <submittedName>
        <fullName evidence="1">Uncharacterized protein</fullName>
    </submittedName>
</protein>
<dbReference type="RefSeq" id="WP_053323292.1">
    <property type="nucleotide sequence ID" value="NZ_LHUQ01000007.1"/>
</dbReference>
<evidence type="ECO:0000313" key="2">
    <source>
        <dbReference type="Proteomes" id="UP000037566"/>
    </source>
</evidence>